<evidence type="ECO:0000256" key="1">
    <source>
        <dbReference type="SAM" id="MobiDB-lite"/>
    </source>
</evidence>
<dbReference type="AlphaFoldDB" id="A0A5B7J9A1"/>
<evidence type="ECO:0000313" key="3">
    <source>
        <dbReference type="Proteomes" id="UP000324222"/>
    </source>
</evidence>
<sequence length="98" mass="10896">MKITSELVGFNRAGRAISLVDPLVCGAARAGRGERRWRKGERMRGQEGRRGGRKEERRGEEDEKGKGRRGENETGGEEQEGTRVSGVKNKGREGRCII</sequence>
<feature type="region of interest" description="Disordered" evidence="1">
    <location>
        <begin position="30"/>
        <end position="98"/>
    </location>
</feature>
<accession>A0A5B7J9A1</accession>
<name>A0A5B7J9A1_PORTR</name>
<gene>
    <name evidence="2" type="ORF">E2C01_084449</name>
</gene>
<organism evidence="2 3">
    <name type="scientific">Portunus trituberculatus</name>
    <name type="common">Swimming crab</name>
    <name type="synonym">Neptunus trituberculatus</name>
    <dbReference type="NCBI Taxonomy" id="210409"/>
    <lineage>
        <taxon>Eukaryota</taxon>
        <taxon>Metazoa</taxon>
        <taxon>Ecdysozoa</taxon>
        <taxon>Arthropoda</taxon>
        <taxon>Crustacea</taxon>
        <taxon>Multicrustacea</taxon>
        <taxon>Malacostraca</taxon>
        <taxon>Eumalacostraca</taxon>
        <taxon>Eucarida</taxon>
        <taxon>Decapoda</taxon>
        <taxon>Pleocyemata</taxon>
        <taxon>Brachyura</taxon>
        <taxon>Eubrachyura</taxon>
        <taxon>Portunoidea</taxon>
        <taxon>Portunidae</taxon>
        <taxon>Portuninae</taxon>
        <taxon>Portunus</taxon>
    </lineage>
</organism>
<keyword evidence="3" id="KW-1185">Reference proteome</keyword>
<proteinExistence type="predicted"/>
<protein>
    <submittedName>
        <fullName evidence="2">Uncharacterized protein</fullName>
    </submittedName>
</protein>
<feature type="compositionally biased region" description="Basic and acidic residues" evidence="1">
    <location>
        <begin position="40"/>
        <end position="72"/>
    </location>
</feature>
<comment type="caution">
    <text evidence="2">The sequence shown here is derived from an EMBL/GenBank/DDBJ whole genome shotgun (WGS) entry which is preliminary data.</text>
</comment>
<dbReference type="Proteomes" id="UP000324222">
    <property type="component" value="Unassembled WGS sequence"/>
</dbReference>
<reference evidence="2 3" key="1">
    <citation type="submission" date="2019-05" db="EMBL/GenBank/DDBJ databases">
        <title>Another draft genome of Portunus trituberculatus and its Hox gene families provides insights of decapod evolution.</title>
        <authorList>
            <person name="Jeong J.-H."/>
            <person name="Song I."/>
            <person name="Kim S."/>
            <person name="Choi T."/>
            <person name="Kim D."/>
            <person name="Ryu S."/>
            <person name="Kim W."/>
        </authorList>
    </citation>
    <scope>NUCLEOTIDE SEQUENCE [LARGE SCALE GENOMIC DNA]</scope>
    <source>
        <tissue evidence="2">Muscle</tissue>
    </source>
</reference>
<dbReference type="EMBL" id="VSRR010081224">
    <property type="protein sequence ID" value="MPC89498.1"/>
    <property type="molecule type" value="Genomic_DNA"/>
</dbReference>
<evidence type="ECO:0000313" key="2">
    <source>
        <dbReference type="EMBL" id="MPC89498.1"/>
    </source>
</evidence>